<dbReference type="Proteomes" id="UP001501195">
    <property type="component" value="Unassembled WGS sequence"/>
</dbReference>
<keyword evidence="2" id="KW-0288">FMN</keyword>
<evidence type="ECO:0000256" key="2">
    <source>
        <dbReference type="ARBA" id="ARBA00022643"/>
    </source>
</evidence>
<dbReference type="SUPFAM" id="SSF52218">
    <property type="entry name" value="Flavoproteins"/>
    <property type="match status" value="1"/>
</dbReference>
<organism evidence="5 6">
    <name type="scientific">Kineococcus glutinatus</name>
    <dbReference type="NCBI Taxonomy" id="1070872"/>
    <lineage>
        <taxon>Bacteria</taxon>
        <taxon>Bacillati</taxon>
        <taxon>Actinomycetota</taxon>
        <taxon>Actinomycetes</taxon>
        <taxon>Kineosporiales</taxon>
        <taxon>Kineosporiaceae</taxon>
        <taxon>Kineococcus</taxon>
    </lineage>
</organism>
<evidence type="ECO:0000259" key="4">
    <source>
        <dbReference type="Pfam" id="PF03358"/>
    </source>
</evidence>
<dbReference type="InterPro" id="IPR023932">
    <property type="entry name" value="CE1759_FMN_reduct"/>
</dbReference>
<dbReference type="PANTHER" id="PTHR43408">
    <property type="entry name" value="FMN REDUCTASE (NADPH)"/>
    <property type="match status" value="1"/>
</dbReference>
<sequence>MTRTIVALSAGLGRPSSTRLLAERLADATAGALRERGETAAVRAVDLREHAHEVVDAALTGFAPAPLREVLDAVVAADGLVAVTPVFNASVSGLFKSFLDVVEPGSITGKPVLLGATGGSARHSLVLDHAMRPLFAYLGALAVPTGVFAAPEDWAGADARGGLSERVHRAGAELAVQVGAYAPPAPADPFALTVSFEQLLAGE</sequence>
<dbReference type="InterPro" id="IPR005025">
    <property type="entry name" value="FMN_Rdtase-like_dom"/>
</dbReference>
<keyword evidence="6" id="KW-1185">Reference proteome</keyword>
<dbReference type="PANTHER" id="PTHR43408:SF2">
    <property type="entry name" value="FMN REDUCTASE (NADPH)"/>
    <property type="match status" value="1"/>
</dbReference>
<comment type="caution">
    <text evidence="5">The sequence shown here is derived from an EMBL/GenBank/DDBJ whole genome shotgun (WGS) entry which is preliminary data.</text>
</comment>
<evidence type="ECO:0000256" key="3">
    <source>
        <dbReference type="ARBA" id="ARBA00023002"/>
    </source>
</evidence>
<dbReference type="EMBL" id="BAABIL010000110">
    <property type="protein sequence ID" value="GAA4968677.1"/>
    <property type="molecule type" value="Genomic_DNA"/>
</dbReference>
<evidence type="ECO:0000313" key="5">
    <source>
        <dbReference type="EMBL" id="GAA4968677.1"/>
    </source>
</evidence>
<feature type="domain" description="NADPH-dependent FMN reductase-like" evidence="4">
    <location>
        <begin position="4"/>
        <end position="154"/>
    </location>
</feature>
<keyword evidence="1" id="KW-0285">Flavoprotein</keyword>
<gene>
    <name evidence="5" type="ORF">GCM10023225_08740</name>
</gene>
<dbReference type="InterPro" id="IPR029039">
    <property type="entry name" value="Flavoprotein-like_sf"/>
</dbReference>
<keyword evidence="3" id="KW-0560">Oxidoreductase</keyword>
<dbReference type="Pfam" id="PF03358">
    <property type="entry name" value="FMN_red"/>
    <property type="match status" value="1"/>
</dbReference>
<protein>
    <submittedName>
        <fullName evidence="5">FMN reductase</fullName>
    </submittedName>
</protein>
<proteinExistence type="predicted"/>
<dbReference type="RefSeq" id="WP_345711153.1">
    <property type="nucleotide sequence ID" value="NZ_BAABIL010000110.1"/>
</dbReference>
<evidence type="ECO:0000256" key="1">
    <source>
        <dbReference type="ARBA" id="ARBA00022630"/>
    </source>
</evidence>
<dbReference type="InterPro" id="IPR051814">
    <property type="entry name" value="NAD(P)H-dep_FMN_reductase"/>
</dbReference>
<evidence type="ECO:0000313" key="6">
    <source>
        <dbReference type="Proteomes" id="UP001501195"/>
    </source>
</evidence>
<reference evidence="6" key="1">
    <citation type="journal article" date="2019" name="Int. J. Syst. Evol. Microbiol.">
        <title>The Global Catalogue of Microorganisms (GCM) 10K type strain sequencing project: providing services to taxonomists for standard genome sequencing and annotation.</title>
        <authorList>
            <consortium name="The Broad Institute Genomics Platform"/>
            <consortium name="The Broad Institute Genome Sequencing Center for Infectious Disease"/>
            <person name="Wu L."/>
            <person name="Ma J."/>
        </authorList>
    </citation>
    <scope>NUCLEOTIDE SEQUENCE [LARGE SCALE GENOMIC DNA]</scope>
    <source>
        <strain evidence="6">JCM 18126</strain>
    </source>
</reference>
<name>A0ABP9HDS0_9ACTN</name>
<dbReference type="NCBIfam" id="TIGR04037">
    <property type="entry name" value="LLM_duo_CE1759"/>
    <property type="match status" value="1"/>
</dbReference>
<accession>A0ABP9HDS0</accession>
<dbReference type="Gene3D" id="3.40.50.360">
    <property type="match status" value="1"/>
</dbReference>